<reference evidence="2" key="1">
    <citation type="submission" date="2020-11" db="EMBL/GenBank/DDBJ databases">
        <authorList>
            <person name="Whiteford S."/>
        </authorList>
    </citation>
    <scope>NUCLEOTIDE SEQUENCE</scope>
</reference>
<sequence length="126" mass="13907">MLLDGSPPADFSDCVSNQHSAQRRRHHHSHTKISENGGGEGDRKDSATRSLEARQSQWKRIMLLVVAITVHNIPEGLAVGVSFGAAASSAKSTFHSARRRKEREEPLKRRGRRNSIDKSLGRAGRS</sequence>
<evidence type="ECO:0000313" key="3">
    <source>
        <dbReference type="Proteomes" id="UP000653454"/>
    </source>
</evidence>
<evidence type="ECO:0000313" key="2">
    <source>
        <dbReference type="EMBL" id="CAG9088295.1"/>
    </source>
</evidence>
<proteinExistence type="predicted"/>
<name>A0A8S4CXL8_PLUXY</name>
<feature type="region of interest" description="Disordered" evidence="1">
    <location>
        <begin position="88"/>
        <end position="126"/>
    </location>
</feature>
<dbReference type="Proteomes" id="UP000653454">
    <property type="component" value="Unassembled WGS sequence"/>
</dbReference>
<evidence type="ECO:0000256" key="1">
    <source>
        <dbReference type="SAM" id="MobiDB-lite"/>
    </source>
</evidence>
<keyword evidence="3" id="KW-1185">Reference proteome</keyword>
<organism evidence="2 3">
    <name type="scientific">Plutella xylostella</name>
    <name type="common">Diamondback moth</name>
    <name type="synonym">Plutella maculipennis</name>
    <dbReference type="NCBI Taxonomy" id="51655"/>
    <lineage>
        <taxon>Eukaryota</taxon>
        <taxon>Metazoa</taxon>
        <taxon>Ecdysozoa</taxon>
        <taxon>Arthropoda</taxon>
        <taxon>Hexapoda</taxon>
        <taxon>Insecta</taxon>
        <taxon>Pterygota</taxon>
        <taxon>Neoptera</taxon>
        <taxon>Endopterygota</taxon>
        <taxon>Lepidoptera</taxon>
        <taxon>Glossata</taxon>
        <taxon>Ditrysia</taxon>
        <taxon>Yponomeutoidea</taxon>
        <taxon>Plutellidae</taxon>
        <taxon>Plutella</taxon>
    </lineage>
</organism>
<dbReference type="EMBL" id="CAJHNJ030000001">
    <property type="protein sequence ID" value="CAG9088295.1"/>
    <property type="molecule type" value="Genomic_DNA"/>
</dbReference>
<feature type="compositionally biased region" description="Basic residues" evidence="1">
    <location>
        <begin position="21"/>
        <end position="31"/>
    </location>
</feature>
<gene>
    <name evidence="2" type="ORF">PLXY2_LOCUS569</name>
</gene>
<protein>
    <submittedName>
        <fullName evidence="2">(diamondback moth) hypothetical protein</fullName>
    </submittedName>
</protein>
<feature type="region of interest" description="Disordered" evidence="1">
    <location>
        <begin position="1"/>
        <end position="53"/>
    </location>
</feature>
<accession>A0A8S4CXL8</accession>
<feature type="compositionally biased region" description="Basic and acidic residues" evidence="1">
    <location>
        <begin position="102"/>
        <end position="120"/>
    </location>
</feature>
<comment type="caution">
    <text evidence="2">The sequence shown here is derived from an EMBL/GenBank/DDBJ whole genome shotgun (WGS) entry which is preliminary data.</text>
</comment>
<dbReference type="AlphaFoldDB" id="A0A8S4CXL8"/>